<reference evidence="1 2" key="1">
    <citation type="journal article" date="2023" name="Plants (Basel)">
        <title>Bridging the Gap: Combining Genomics and Transcriptomics Approaches to Understand Stylosanthes scabra, an Orphan Legume from the Brazilian Caatinga.</title>
        <authorList>
            <person name="Ferreira-Neto J.R.C."/>
            <person name="da Silva M.D."/>
            <person name="Binneck E."/>
            <person name="de Melo N.F."/>
            <person name="da Silva R.H."/>
            <person name="de Melo A.L.T.M."/>
            <person name="Pandolfi V."/>
            <person name="Bustamante F.O."/>
            <person name="Brasileiro-Vidal A.C."/>
            <person name="Benko-Iseppon A.M."/>
        </authorList>
    </citation>
    <scope>NUCLEOTIDE SEQUENCE [LARGE SCALE GENOMIC DNA]</scope>
    <source>
        <tissue evidence="1">Leaves</tissue>
    </source>
</reference>
<name>A0ABU6RTI8_9FABA</name>
<evidence type="ECO:0000313" key="1">
    <source>
        <dbReference type="EMBL" id="MED6127083.1"/>
    </source>
</evidence>
<proteinExistence type="predicted"/>
<keyword evidence="2" id="KW-1185">Reference proteome</keyword>
<protein>
    <submittedName>
        <fullName evidence="1">Uncharacterized protein</fullName>
    </submittedName>
</protein>
<comment type="caution">
    <text evidence="1">The sequence shown here is derived from an EMBL/GenBank/DDBJ whole genome shotgun (WGS) entry which is preliminary data.</text>
</comment>
<gene>
    <name evidence="1" type="ORF">PIB30_084725</name>
</gene>
<sequence length="133" mass="15262">MSRLAHAASVAKRDLSKARKHLGSRLAHVQMWPRRDFSKLAPSCSILPVTFSSRCTRPKRNANSPHQCKATFEPSLDLDLGNKDKQILEFDPEIEQTLRKLRKQAKLQKQPHKISSEEVFEEVSVNMAEERDQ</sequence>
<dbReference type="Proteomes" id="UP001341840">
    <property type="component" value="Unassembled WGS sequence"/>
</dbReference>
<evidence type="ECO:0000313" key="2">
    <source>
        <dbReference type="Proteomes" id="UP001341840"/>
    </source>
</evidence>
<organism evidence="1 2">
    <name type="scientific">Stylosanthes scabra</name>
    <dbReference type="NCBI Taxonomy" id="79078"/>
    <lineage>
        <taxon>Eukaryota</taxon>
        <taxon>Viridiplantae</taxon>
        <taxon>Streptophyta</taxon>
        <taxon>Embryophyta</taxon>
        <taxon>Tracheophyta</taxon>
        <taxon>Spermatophyta</taxon>
        <taxon>Magnoliopsida</taxon>
        <taxon>eudicotyledons</taxon>
        <taxon>Gunneridae</taxon>
        <taxon>Pentapetalae</taxon>
        <taxon>rosids</taxon>
        <taxon>fabids</taxon>
        <taxon>Fabales</taxon>
        <taxon>Fabaceae</taxon>
        <taxon>Papilionoideae</taxon>
        <taxon>50 kb inversion clade</taxon>
        <taxon>dalbergioids sensu lato</taxon>
        <taxon>Dalbergieae</taxon>
        <taxon>Pterocarpus clade</taxon>
        <taxon>Stylosanthes</taxon>
    </lineage>
</organism>
<dbReference type="EMBL" id="JASCZI010031592">
    <property type="protein sequence ID" value="MED6127083.1"/>
    <property type="molecule type" value="Genomic_DNA"/>
</dbReference>
<accession>A0ABU6RTI8</accession>